<gene>
    <name evidence="1" type="ORF">NM208_g4887</name>
</gene>
<protein>
    <submittedName>
        <fullName evidence="1">Uncharacterized protein</fullName>
    </submittedName>
</protein>
<organism evidence="1 2">
    <name type="scientific">Fusarium decemcellulare</name>
    <dbReference type="NCBI Taxonomy" id="57161"/>
    <lineage>
        <taxon>Eukaryota</taxon>
        <taxon>Fungi</taxon>
        <taxon>Dikarya</taxon>
        <taxon>Ascomycota</taxon>
        <taxon>Pezizomycotina</taxon>
        <taxon>Sordariomycetes</taxon>
        <taxon>Hypocreomycetidae</taxon>
        <taxon>Hypocreales</taxon>
        <taxon>Nectriaceae</taxon>
        <taxon>Fusarium</taxon>
        <taxon>Fusarium decemcellulare species complex</taxon>
    </lineage>
</organism>
<dbReference type="Proteomes" id="UP001148629">
    <property type="component" value="Unassembled WGS sequence"/>
</dbReference>
<accession>A0ACC1SJC6</accession>
<comment type="caution">
    <text evidence="1">The sequence shown here is derived from an EMBL/GenBank/DDBJ whole genome shotgun (WGS) entry which is preliminary data.</text>
</comment>
<keyword evidence="2" id="KW-1185">Reference proteome</keyword>
<evidence type="ECO:0000313" key="1">
    <source>
        <dbReference type="EMBL" id="KAJ3540817.1"/>
    </source>
</evidence>
<sequence>MLSPLSRLTKATKPVEDEEFEKVEAPTDIEETVEVEKPVEDEKLNGVDKTAEVGKPTEAEKTADDDEPVASNKPTTAETPAEPEKPIGVDKPAEVEKTDQPVVESKAADVANPEPEVKQVETEPKETEPKATEPAVPEAEAVESKVVENKPLEAESKESKPQVDEPRAVETPIVEPQEAEPQQVEEKVAGATPIALVPHLKSSTTSTFHSNFSKQSAVLAYRDMTSFFKAIIVGAGPVGLVLAHALQASGIDYVIVEQRAQVPPDPSYALFLWPHILRIFHQLGLLDAVEAVGQPMLESIHLSAEGEVLRRGEGFGELLALHGYPMMLFDRGSFAKTLVEALDNWQQHVKTGKKLTNIVSRKDGVTVEFADGTSEDGSIVIGADGIWSTVREQMKSKSLEGLFDQDPNPFEAPYAGVFAKANLVQGLDPGCNINVYKRGTHVQVFTSGTEAQIIAYHRIPTSKERTYFGQNDAEDAAKPWFEVPVAEGVTFGDLWKNKSAGGSANFDEGVLRWWHWGRMVLVGDAAHKMNPVRGAGACCGIEDVITLVNGLKRVLRSDPDPSDRDLRQAFIAYQYDRESAARLWLDVSRFNLDLSTGPSQPALKAARIADIRTIPLVADGPILDSLPFTEERTGFIPWVNAEDSASPKSLANCLARIPDQSQGSDSQLCQDKPFSHQLHECVKRDCSVMEILNFTNVTKTLCDAPASNRGYEIQVTTLAMIALALVFFILRIISKCLRFLPWGIDDYAMIVAFVFVILSATTIQFMVVQGLGRDIWTLNEQQITTFFQLLLVNELAYVIALTLIKVSILLFFLTIFPDPKFRTIVKGTLIFIGLMFAVFSILGVLQRQPIWLLWEGWKDKVPRGKTLSMLAISLPHAALNVALDVWMLLLPLSQLYHLGLKLRKKIGIVAMFSVGIFLTIVSAIRIRSSLIFATATDITGMNYLPLLPRYSSSCSANHPPWSAGACGVTIWSCIEICVGVLVGCMPHARQAMRAARSWMNPNRTVTPRLKRWWHLC</sequence>
<reference evidence="1" key="1">
    <citation type="submission" date="2022-08" db="EMBL/GenBank/DDBJ databases">
        <title>Genome Sequence of Fusarium decemcellulare.</title>
        <authorList>
            <person name="Buettner E."/>
        </authorList>
    </citation>
    <scope>NUCLEOTIDE SEQUENCE</scope>
    <source>
        <strain evidence="1">Babe19</strain>
    </source>
</reference>
<evidence type="ECO:0000313" key="2">
    <source>
        <dbReference type="Proteomes" id="UP001148629"/>
    </source>
</evidence>
<proteinExistence type="predicted"/>
<dbReference type="EMBL" id="JANRMS010000387">
    <property type="protein sequence ID" value="KAJ3540817.1"/>
    <property type="molecule type" value="Genomic_DNA"/>
</dbReference>
<name>A0ACC1SJC6_9HYPO</name>